<reference evidence="1 2" key="1">
    <citation type="journal article" date="2018" name="Sci. Rep.">
        <title>Genomic signatures of local adaptation to the degree of environmental predictability in rotifers.</title>
        <authorList>
            <person name="Franch-Gras L."/>
            <person name="Hahn C."/>
            <person name="Garcia-Roger E.M."/>
            <person name="Carmona M.J."/>
            <person name="Serra M."/>
            <person name="Gomez A."/>
        </authorList>
    </citation>
    <scope>NUCLEOTIDE SEQUENCE [LARGE SCALE GENOMIC DNA]</scope>
    <source>
        <strain evidence="1">HYR1</strain>
    </source>
</reference>
<gene>
    <name evidence="1" type="ORF">BpHYR1_008738</name>
</gene>
<name>A0A3M7RVA4_BRAPC</name>
<dbReference type="AlphaFoldDB" id="A0A3M7RVA4"/>
<accession>A0A3M7RVA4</accession>
<comment type="caution">
    <text evidence="1">The sequence shown here is derived from an EMBL/GenBank/DDBJ whole genome shotgun (WGS) entry which is preliminary data.</text>
</comment>
<dbReference type="Proteomes" id="UP000276133">
    <property type="component" value="Unassembled WGS sequence"/>
</dbReference>
<feature type="non-terminal residue" evidence="1">
    <location>
        <position position="1"/>
    </location>
</feature>
<sequence length="349" mass="38768">PRIGIRRSISNNQIFVRSICVRPLHLAVNGHLIQIITSFRLTFGLTLCFFASCARHARLHIHISPGSVQRVSRTGALRLEAHLLGHIGKVCLFVAVFFQQIVQIFVFPHGGEHMGRILDNLNGKMLSIPSDVNHSLDTSLMVARLDKVVVAFDALVDAGERGGDGVLVENAESEGQRSVRVWQLGNQIFHGILSNQLPIFGVNGQVSERNRGHTNNGLVLVLVGLEQVDQSGQALEPAYLLANDHRGPPVARGQILQAAHGRLDGVAHRALFDDDQVLVECAERPEELLGLAFVGHCHVVRIDRVEELFLEVFALLARRRAHTLHCLFVARERLHVPVIVWVHYFLQTK</sequence>
<protein>
    <submittedName>
        <fullName evidence="1">Uncharacterized protein</fullName>
    </submittedName>
</protein>
<evidence type="ECO:0000313" key="1">
    <source>
        <dbReference type="EMBL" id="RNA27389.1"/>
    </source>
</evidence>
<proteinExistence type="predicted"/>
<organism evidence="1 2">
    <name type="scientific">Brachionus plicatilis</name>
    <name type="common">Marine rotifer</name>
    <name type="synonym">Brachionus muelleri</name>
    <dbReference type="NCBI Taxonomy" id="10195"/>
    <lineage>
        <taxon>Eukaryota</taxon>
        <taxon>Metazoa</taxon>
        <taxon>Spiralia</taxon>
        <taxon>Gnathifera</taxon>
        <taxon>Rotifera</taxon>
        <taxon>Eurotatoria</taxon>
        <taxon>Monogononta</taxon>
        <taxon>Pseudotrocha</taxon>
        <taxon>Ploima</taxon>
        <taxon>Brachionidae</taxon>
        <taxon>Brachionus</taxon>
    </lineage>
</organism>
<keyword evidence="2" id="KW-1185">Reference proteome</keyword>
<dbReference type="EMBL" id="REGN01002548">
    <property type="protein sequence ID" value="RNA27389.1"/>
    <property type="molecule type" value="Genomic_DNA"/>
</dbReference>
<evidence type="ECO:0000313" key="2">
    <source>
        <dbReference type="Proteomes" id="UP000276133"/>
    </source>
</evidence>